<reference evidence="2 3" key="1">
    <citation type="submission" date="2022-05" db="EMBL/GenBank/DDBJ databases">
        <title>Novel Pseudomonas spp. Isolated from a Rainbow Trout Aquaculture Facility.</title>
        <authorList>
            <person name="Testerman T."/>
            <person name="Graf J."/>
        </authorList>
    </citation>
    <scope>NUCLEOTIDE SEQUENCE [LARGE SCALE GENOMIC DNA]</scope>
    <source>
        <strain evidence="2 3">ID1042</strain>
    </source>
</reference>
<dbReference type="PANTHER" id="PTHR43581">
    <property type="entry name" value="ATP/GTP PHOSPHATASE"/>
    <property type="match status" value="1"/>
</dbReference>
<dbReference type="InterPro" id="IPR027417">
    <property type="entry name" value="P-loop_NTPase"/>
</dbReference>
<accession>A0A9X4C5L1</accession>
<dbReference type="SMART" id="SM00382">
    <property type="entry name" value="AAA"/>
    <property type="match status" value="1"/>
</dbReference>
<dbReference type="GO" id="GO:0016887">
    <property type="term" value="F:ATP hydrolysis activity"/>
    <property type="evidence" value="ECO:0007669"/>
    <property type="project" value="InterPro"/>
</dbReference>
<dbReference type="InterPro" id="IPR003593">
    <property type="entry name" value="AAA+_ATPase"/>
</dbReference>
<dbReference type="InterPro" id="IPR051396">
    <property type="entry name" value="Bact_Antivir_Def_Nuclease"/>
</dbReference>
<keyword evidence="3" id="KW-1185">Reference proteome</keyword>
<evidence type="ECO:0000313" key="2">
    <source>
        <dbReference type="EMBL" id="MDD1010646.1"/>
    </source>
</evidence>
<proteinExistence type="predicted"/>
<name>A0A9X4C5L1_9PSED</name>
<dbReference type="RefSeq" id="WP_273877998.1">
    <property type="nucleotide sequence ID" value="NZ_JAMDHA010000029.1"/>
</dbReference>
<evidence type="ECO:0000259" key="1">
    <source>
        <dbReference type="SMART" id="SM00382"/>
    </source>
</evidence>
<dbReference type="PANTHER" id="PTHR43581:SF2">
    <property type="entry name" value="EXCINUCLEASE ATPASE SUBUNIT"/>
    <property type="match status" value="1"/>
</dbReference>
<dbReference type="Gene3D" id="3.40.50.300">
    <property type="entry name" value="P-loop containing nucleotide triphosphate hydrolases"/>
    <property type="match status" value="1"/>
</dbReference>
<gene>
    <name evidence="2" type="ORF">M5G27_24535</name>
</gene>
<dbReference type="InterPro" id="IPR003959">
    <property type="entry name" value="ATPase_AAA_core"/>
</dbReference>
<sequence>MTTTTHPNVTTINTKIPGTDRACSINSNGRSIIITGINGSGKTQLLKKIYNICEQLIGGEESIIYLQSQVNHLQSYLNLNSPFGSNHDSHVAALEHAKERLENLTHSPVLISEKERFAADYKKGMAVLVFFEATRQANFIEASSATSKEKIIQQSSSNSDASSYFENYLVSQITLQAYAESPNIGNDPESAKSIELWFEKLETDFKSLFEDPTLQIRFDSNKQCFFICQDLKKPYRLQNLSSGFSSLLVIYANLIMKVELRNILPSEIYGLVFIDEIDAHLHVSLQRKILSFLMQSFPKIQFIITTHSPFVVSSVSNAVIYDISTLEQTDDLSMYSYESILKGLFDTPPISQIVTDKVERLFDILEDSSPNFDELQEILKIVSAHESELDSESAMHIKRARILLNRSKTGDVDV</sequence>
<dbReference type="EMBL" id="JAMDHA010000029">
    <property type="protein sequence ID" value="MDD1010646.1"/>
    <property type="molecule type" value="Genomic_DNA"/>
</dbReference>
<comment type="caution">
    <text evidence="2">The sequence shown here is derived from an EMBL/GenBank/DDBJ whole genome shotgun (WGS) entry which is preliminary data.</text>
</comment>
<dbReference type="SUPFAM" id="SSF52540">
    <property type="entry name" value="P-loop containing nucleoside triphosphate hydrolases"/>
    <property type="match status" value="1"/>
</dbReference>
<organism evidence="2 3">
    <name type="scientific">Pseudomonas shahriarae</name>
    <dbReference type="NCBI Taxonomy" id="2745512"/>
    <lineage>
        <taxon>Bacteria</taxon>
        <taxon>Pseudomonadati</taxon>
        <taxon>Pseudomonadota</taxon>
        <taxon>Gammaproteobacteria</taxon>
        <taxon>Pseudomonadales</taxon>
        <taxon>Pseudomonadaceae</taxon>
        <taxon>Pseudomonas</taxon>
    </lineage>
</organism>
<dbReference type="AlphaFoldDB" id="A0A9X4C5L1"/>
<evidence type="ECO:0000313" key="3">
    <source>
        <dbReference type="Proteomes" id="UP001148185"/>
    </source>
</evidence>
<feature type="domain" description="AAA+ ATPase" evidence="1">
    <location>
        <begin position="28"/>
        <end position="325"/>
    </location>
</feature>
<dbReference type="Proteomes" id="UP001148185">
    <property type="component" value="Unassembled WGS sequence"/>
</dbReference>
<dbReference type="Pfam" id="PF13304">
    <property type="entry name" value="AAA_21"/>
    <property type="match status" value="1"/>
</dbReference>
<dbReference type="GO" id="GO:0005524">
    <property type="term" value="F:ATP binding"/>
    <property type="evidence" value="ECO:0007669"/>
    <property type="project" value="InterPro"/>
</dbReference>
<protein>
    <submittedName>
        <fullName evidence="2">AAA family ATPase</fullName>
    </submittedName>
</protein>